<dbReference type="Proteomes" id="UP000614424">
    <property type="component" value="Unassembled WGS sequence"/>
</dbReference>
<dbReference type="EMBL" id="JACNJZ010000126">
    <property type="protein sequence ID" value="MBC8318075.1"/>
    <property type="molecule type" value="Genomic_DNA"/>
</dbReference>
<comment type="caution">
    <text evidence="1">The sequence shown here is derived from an EMBL/GenBank/DDBJ whole genome shotgun (WGS) entry which is preliminary data.</text>
</comment>
<name>A0A8J6NE97_9BACT</name>
<evidence type="ECO:0000313" key="1">
    <source>
        <dbReference type="EMBL" id="MBC8318075.1"/>
    </source>
</evidence>
<gene>
    <name evidence="1" type="ORF">H8E41_09220</name>
</gene>
<dbReference type="AlphaFoldDB" id="A0A8J6NE97"/>
<accession>A0A8J6NE97</accession>
<protein>
    <submittedName>
        <fullName evidence="1">Uncharacterized protein</fullName>
    </submittedName>
</protein>
<organism evidence="1 2">
    <name type="scientific">Candidatus Desulfobia pelagia</name>
    <dbReference type="NCBI Taxonomy" id="2841692"/>
    <lineage>
        <taxon>Bacteria</taxon>
        <taxon>Pseudomonadati</taxon>
        <taxon>Thermodesulfobacteriota</taxon>
        <taxon>Desulfobulbia</taxon>
        <taxon>Desulfobulbales</taxon>
        <taxon>Desulfobulbaceae</taxon>
        <taxon>Candidatus Desulfobia</taxon>
    </lineage>
</organism>
<reference evidence="1 2" key="1">
    <citation type="submission" date="2020-08" db="EMBL/GenBank/DDBJ databases">
        <title>Bridging the membrane lipid divide: bacteria of the FCB group superphylum have the potential to synthesize archaeal ether lipids.</title>
        <authorList>
            <person name="Villanueva L."/>
            <person name="Von Meijenfeldt F.A.B."/>
            <person name="Westbye A.B."/>
            <person name="Yadav S."/>
            <person name="Hopmans E.C."/>
            <person name="Dutilh B.E."/>
            <person name="Sinninghe Damste J.S."/>
        </authorList>
    </citation>
    <scope>NUCLEOTIDE SEQUENCE [LARGE SCALE GENOMIC DNA]</scope>
    <source>
        <strain evidence="1">NIOZ-UU47</strain>
    </source>
</reference>
<sequence length="438" mass="51266">MTTESQNTMFLLLNQHGPFATLKESPLNFSPFSRPSREMVCKLNNREMITQYRILRNQVLDFLDVPSFFDIKALLKDHDRRKEIERRSYKLLGNMFGIKGNEREIVSTLNNYSRTADGVIRYLRNKVLAPYSSHIEMTNEIDATSSPAELILILFDDRYHQKARFEAKRKLVLMNLAGSIDQRERETNIESKFYLFLDFLNEYVWSQTAKIGELEIVYILSNHEPEQFTCRDYRILSRKDAEKVHPAKGQKLTLLKRRRFGTNGHEIPIYVSIRKKAPEAKVLKLLRKGEENPAVAVDDELGLMGVLETVRDVNTFQKHLTQSAIKASSFMSLEDVSDSLTSSSCHRKEKNIGSSSKTAMLKFFARLGGMRVEFIVHTYESYLNYIYQRDVSHDEYEVKRIFDSGVAELLFPREIYHLDMKVIRDRQIERFRRQIEEF</sequence>
<proteinExistence type="predicted"/>
<evidence type="ECO:0000313" key="2">
    <source>
        <dbReference type="Proteomes" id="UP000614424"/>
    </source>
</evidence>